<dbReference type="SUPFAM" id="SSF52833">
    <property type="entry name" value="Thioredoxin-like"/>
    <property type="match status" value="1"/>
</dbReference>
<dbReference type="PANTHER" id="PTHR44051">
    <property type="entry name" value="GLUTATHIONE S-TRANSFERASE-RELATED"/>
    <property type="match status" value="1"/>
</dbReference>
<dbReference type="EMBL" id="SWAD01000124">
    <property type="protein sequence ID" value="TMQ75075.1"/>
    <property type="molecule type" value="Genomic_DNA"/>
</dbReference>
<name>A0A5S4EIP3_9PROT</name>
<dbReference type="GO" id="GO:0016740">
    <property type="term" value="F:transferase activity"/>
    <property type="evidence" value="ECO:0007669"/>
    <property type="project" value="UniProtKB-KW"/>
</dbReference>
<dbReference type="InterPro" id="IPR010987">
    <property type="entry name" value="Glutathione-S-Trfase_C-like"/>
</dbReference>
<dbReference type="RefSeq" id="WP_171047439.1">
    <property type="nucleotide sequence ID" value="NZ_SWAD01000124.1"/>
</dbReference>
<dbReference type="PANTHER" id="PTHR44051:SF8">
    <property type="entry name" value="GLUTATHIONE S-TRANSFERASE GSTA"/>
    <property type="match status" value="1"/>
</dbReference>
<reference evidence="3 4" key="1">
    <citation type="submission" date="2019-04" db="EMBL/GenBank/DDBJ databases">
        <title>A novel phosphate-accumulating bacterium identified in bioreactor for phosphate removal from wastewater.</title>
        <authorList>
            <person name="Kotlyarov R.Y."/>
            <person name="Beletsky A.V."/>
            <person name="Kallistova A.Y."/>
            <person name="Dorofeev A.G."/>
            <person name="Nikolaev Y.Y."/>
            <person name="Pimenov N.V."/>
            <person name="Ravin N.V."/>
            <person name="Mardanov A.V."/>
        </authorList>
    </citation>
    <scope>NUCLEOTIDE SEQUENCE [LARGE SCALE GENOMIC DNA]</scope>
    <source>
        <strain evidence="3 4">Bin19</strain>
    </source>
</reference>
<dbReference type="CDD" id="cd00570">
    <property type="entry name" value="GST_N_family"/>
    <property type="match status" value="1"/>
</dbReference>
<evidence type="ECO:0000313" key="3">
    <source>
        <dbReference type="EMBL" id="TMQ75075.1"/>
    </source>
</evidence>
<dbReference type="SFLD" id="SFLDS00019">
    <property type="entry name" value="Glutathione_Transferase_(cytos"/>
    <property type="match status" value="1"/>
</dbReference>
<dbReference type="PROSITE" id="PS50405">
    <property type="entry name" value="GST_CTER"/>
    <property type="match status" value="1"/>
</dbReference>
<dbReference type="Gene3D" id="3.40.30.10">
    <property type="entry name" value="Glutaredoxin"/>
    <property type="match status" value="1"/>
</dbReference>
<feature type="domain" description="GST N-terminal" evidence="1">
    <location>
        <begin position="1"/>
        <end position="82"/>
    </location>
</feature>
<dbReference type="InterPro" id="IPR040079">
    <property type="entry name" value="Glutathione_S-Trfase"/>
</dbReference>
<accession>A0A5S4EIP3</accession>
<dbReference type="PROSITE" id="PS50404">
    <property type="entry name" value="GST_NTER"/>
    <property type="match status" value="1"/>
</dbReference>
<sequence>MGLTLYSMSGSPYAWRVALALEHKGIPYTVRVLSLDAGDFKDPAFAALNPRRRVPVIVDGEFVLYESAAIVEYLDEAYPDMPRLFAPQVRERALQRRLVREADQYVGNAVETLVETVLFTAAEQRSIERIGSGWAALRTELGRWEPVIAGQHLAGALSAADFTLYPLLALARRIERRVPEAVGADPIGPQLAAWMERMHALPIVQRTWPPHWKP</sequence>
<gene>
    <name evidence="3" type="ORF">ACCUM_2024</name>
</gene>
<dbReference type="InterPro" id="IPR036249">
    <property type="entry name" value="Thioredoxin-like_sf"/>
</dbReference>
<dbReference type="Pfam" id="PF13417">
    <property type="entry name" value="GST_N_3"/>
    <property type="match status" value="1"/>
</dbReference>
<dbReference type="SUPFAM" id="SSF47616">
    <property type="entry name" value="GST C-terminal domain-like"/>
    <property type="match status" value="1"/>
</dbReference>
<dbReference type="InterPro" id="IPR004045">
    <property type="entry name" value="Glutathione_S-Trfase_N"/>
</dbReference>
<dbReference type="InterPro" id="IPR036282">
    <property type="entry name" value="Glutathione-S-Trfase_C_sf"/>
</dbReference>
<keyword evidence="3" id="KW-0808">Transferase</keyword>
<keyword evidence="4" id="KW-1185">Reference proteome</keyword>
<evidence type="ECO:0000259" key="2">
    <source>
        <dbReference type="PROSITE" id="PS50405"/>
    </source>
</evidence>
<dbReference type="SFLD" id="SFLDG00358">
    <property type="entry name" value="Main_(cytGST)"/>
    <property type="match status" value="1"/>
</dbReference>
<evidence type="ECO:0000313" key="4">
    <source>
        <dbReference type="Proteomes" id="UP000306324"/>
    </source>
</evidence>
<comment type="caution">
    <text evidence="3">The sequence shown here is derived from an EMBL/GenBank/DDBJ whole genome shotgun (WGS) entry which is preliminary data.</text>
</comment>
<feature type="domain" description="GST C-terminal" evidence="2">
    <location>
        <begin position="88"/>
        <end position="214"/>
    </location>
</feature>
<dbReference type="AlphaFoldDB" id="A0A5S4EIP3"/>
<dbReference type="Proteomes" id="UP000306324">
    <property type="component" value="Unassembled WGS sequence"/>
</dbReference>
<evidence type="ECO:0000259" key="1">
    <source>
        <dbReference type="PROSITE" id="PS50404"/>
    </source>
</evidence>
<organism evidence="3 4">
    <name type="scientific">Candidatus Accumulibacter phosphatis</name>
    <dbReference type="NCBI Taxonomy" id="327160"/>
    <lineage>
        <taxon>Bacteria</taxon>
        <taxon>Pseudomonadati</taxon>
        <taxon>Pseudomonadota</taxon>
        <taxon>Betaproteobacteria</taxon>
        <taxon>Candidatus Accumulibacter</taxon>
    </lineage>
</organism>
<dbReference type="CDD" id="cd00299">
    <property type="entry name" value="GST_C_family"/>
    <property type="match status" value="1"/>
</dbReference>
<proteinExistence type="predicted"/>
<protein>
    <submittedName>
        <fullName evidence="3">Glutathione S-transferase family protein</fullName>
    </submittedName>
</protein>
<dbReference type="Gene3D" id="1.20.1050.10">
    <property type="match status" value="1"/>
</dbReference>